<evidence type="ECO:0000313" key="1">
    <source>
        <dbReference type="EMBL" id="BCI59550.1"/>
    </source>
</evidence>
<evidence type="ECO:0000313" key="2">
    <source>
        <dbReference type="Proteomes" id="UP000593890"/>
    </source>
</evidence>
<reference evidence="2" key="1">
    <citation type="submission" date="2020-07" db="EMBL/GenBank/DDBJ databases">
        <title>Complete genome sequencing of Clostridia bacterium strain 12CBH8.</title>
        <authorList>
            <person name="Sakamoto M."/>
            <person name="Murakami T."/>
            <person name="Mori H."/>
        </authorList>
    </citation>
    <scope>NUCLEOTIDE SEQUENCE [LARGE SCALE GENOMIC DNA]</scope>
    <source>
        <strain evidence="2">12CBH8</strain>
    </source>
</reference>
<proteinExistence type="predicted"/>
<protein>
    <submittedName>
        <fullName evidence="1">Uncharacterized protein</fullName>
    </submittedName>
</protein>
<dbReference type="Proteomes" id="UP000593890">
    <property type="component" value="Chromosome"/>
</dbReference>
<dbReference type="AlphaFoldDB" id="A0A7I8CYI8"/>
<name>A0A7I8CYI8_9FIRM</name>
<accession>A0A7I8CYI8</accession>
<organism evidence="1 2">
    <name type="scientific">Solibaculum mannosilyticum</name>
    <dbReference type="NCBI Taxonomy" id="2780922"/>
    <lineage>
        <taxon>Bacteria</taxon>
        <taxon>Bacillati</taxon>
        <taxon>Bacillota</taxon>
        <taxon>Clostridia</taxon>
        <taxon>Eubacteriales</taxon>
        <taxon>Oscillospiraceae</taxon>
        <taxon>Solibaculum</taxon>
    </lineage>
</organism>
<gene>
    <name evidence="1" type="ORF">C12CBH8_01890</name>
</gene>
<dbReference type="EMBL" id="AP023321">
    <property type="protein sequence ID" value="BCI59550.1"/>
    <property type="molecule type" value="Genomic_DNA"/>
</dbReference>
<sequence length="43" mass="5020">MWVVNKDPVFPLPEELEGGFLQLEGRKGVKELAEESENRYDNR</sequence>
<dbReference type="KEGG" id="sman:C12CBH8_01890"/>
<keyword evidence="2" id="KW-1185">Reference proteome</keyword>